<proteinExistence type="predicted"/>
<reference evidence="2" key="1">
    <citation type="journal article" date="2020" name="Nat. Commun.">
        <title>Genome sequence of the cluster root forming white lupin.</title>
        <authorList>
            <person name="Hufnagel B."/>
            <person name="Marques A."/>
            <person name="Soriano A."/>
            <person name="Marques L."/>
            <person name="Divol F."/>
            <person name="Doumas P."/>
            <person name="Sallet E."/>
            <person name="Mancinotti D."/>
            <person name="Carrere S."/>
            <person name="Marande W."/>
            <person name="Arribat S."/>
            <person name="Keller J."/>
            <person name="Huneau C."/>
            <person name="Blein T."/>
            <person name="Aime D."/>
            <person name="Laguerre M."/>
            <person name="Taylor J."/>
            <person name="Schubert V."/>
            <person name="Nelson M."/>
            <person name="Geu-Flores F."/>
            <person name="Crespi M."/>
            <person name="Gallardo-Guerrero K."/>
            <person name="Delaux P.-M."/>
            <person name="Salse J."/>
            <person name="Berges H."/>
            <person name="Guyot R."/>
            <person name="Gouzy J."/>
            <person name="Peret B."/>
        </authorList>
    </citation>
    <scope>NUCLEOTIDE SEQUENCE [LARGE SCALE GENOMIC DNA]</scope>
    <source>
        <strain evidence="2">cv. Amiga</strain>
    </source>
</reference>
<accession>A0A6A4PUE9</accession>
<name>A0A6A4PUE9_LUPAL</name>
<gene>
    <name evidence="1" type="ORF">Lalb_Chr10g0092691</name>
</gene>
<evidence type="ECO:0000313" key="2">
    <source>
        <dbReference type="Proteomes" id="UP000447434"/>
    </source>
</evidence>
<comment type="caution">
    <text evidence="1">The sequence shown here is derived from an EMBL/GenBank/DDBJ whole genome shotgun (WGS) entry which is preliminary data.</text>
</comment>
<keyword evidence="2" id="KW-1185">Reference proteome</keyword>
<sequence length="49" mass="5692">MHIYIYSCCSIVKENHSLLKKKKKVVCEVEGIMEEMKTMVVIMEVVEMG</sequence>
<dbReference type="AlphaFoldDB" id="A0A6A4PUE9"/>
<dbReference type="EMBL" id="WOCE01000010">
    <property type="protein sequence ID" value="KAE9605019.1"/>
    <property type="molecule type" value="Genomic_DNA"/>
</dbReference>
<evidence type="ECO:0000313" key="1">
    <source>
        <dbReference type="EMBL" id="KAE9605019.1"/>
    </source>
</evidence>
<dbReference type="Proteomes" id="UP000447434">
    <property type="component" value="Chromosome 10"/>
</dbReference>
<organism evidence="1 2">
    <name type="scientific">Lupinus albus</name>
    <name type="common">White lupine</name>
    <name type="synonym">Lupinus termis</name>
    <dbReference type="NCBI Taxonomy" id="3870"/>
    <lineage>
        <taxon>Eukaryota</taxon>
        <taxon>Viridiplantae</taxon>
        <taxon>Streptophyta</taxon>
        <taxon>Embryophyta</taxon>
        <taxon>Tracheophyta</taxon>
        <taxon>Spermatophyta</taxon>
        <taxon>Magnoliopsida</taxon>
        <taxon>eudicotyledons</taxon>
        <taxon>Gunneridae</taxon>
        <taxon>Pentapetalae</taxon>
        <taxon>rosids</taxon>
        <taxon>fabids</taxon>
        <taxon>Fabales</taxon>
        <taxon>Fabaceae</taxon>
        <taxon>Papilionoideae</taxon>
        <taxon>50 kb inversion clade</taxon>
        <taxon>genistoids sensu lato</taxon>
        <taxon>core genistoids</taxon>
        <taxon>Genisteae</taxon>
        <taxon>Lupinus</taxon>
    </lineage>
</organism>
<protein>
    <submittedName>
        <fullName evidence="1">Uncharacterized protein</fullName>
    </submittedName>
</protein>